<dbReference type="GO" id="GO:0046983">
    <property type="term" value="F:protein dimerization activity"/>
    <property type="evidence" value="ECO:0007669"/>
    <property type="project" value="InterPro"/>
</dbReference>
<protein>
    <recommendedName>
        <fullName evidence="2">HAT C-terminal dimerisation domain-containing protein</fullName>
    </recommendedName>
</protein>
<dbReference type="Pfam" id="PF05699">
    <property type="entry name" value="Dimer_Tnp_hAT"/>
    <property type="match status" value="1"/>
</dbReference>
<feature type="domain" description="HAT C-terminal dimerisation" evidence="2">
    <location>
        <begin position="89"/>
        <end position="168"/>
    </location>
</feature>
<dbReference type="HOGENOM" id="CLU_009123_9_0_1"/>
<feature type="compositionally biased region" description="Low complexity" evidence="1">
    <location>
        <begin position="51"/>
        <end position="60"/>
    </location>
</feature>
<evidence type="ECO:0000313" key="3">
    <source>
        <dbReference type="EMBL" id="KIL54921.1"/>
    </source>
</evidence>
<dbReference type="PANTHER" id="PTHR47611:SF1">
    <property type="entry name" value="CCHC-TYPE DOMAIN-CONTAINING PROTEIN"/>
    <property type="match status" value="1"/>
</dbReference>
<keyword evidence="4" id="KW-1185">Reference proteome</keyword>
<feature type="compositionally biased region" description="Basic and acidic residues" evidence="1">
    <location>
        <begin position="1"/>
        <end position="13"/>
    </location>
</feature>
<evidence type="ECO:0000259" key="2">
    <source>
        <dbReference type="Pfam" id="PF05699"/>
    </source>
</evidence>
<feature type="non-terminal residue" evidence="3">
    <location>
        <position position="1"/>
    </location>
</feature>
<feature type="region of interest" description="Disordered" evidence="1">
    <location>
        <begin position="1"/>
        <end position="22"/>
    </location>
</feature>
<dbReference type="InterPro" id="IPR012337">
    <property type="entry name" value="RNaseH-like_sf"/>
</dbReference>
<dbReference type="OrthoDB" id="3241084at2759"/>
<reference evidence="3 4" key="1">
    <citation type="submission" date="2014-04" db="EMBL/GenBank/DDBJ databases">
        <title>Evolutionary Origins and Diversification of the Mycorrhizal Mutualists.</title>
        <authorList>
            <consortium name="DOE Joint Genome Institute"/>
            <consortium name="Mycorrhizal Genomics Consortium"/>
            <person name="Kohler A."/>
            <person name="Kuo A."/>
            <person name="Nagy L.G."/>
            <person name="Floudas D."/>
            <person name="Copeland A."/>
            <person name="Barry K.W."/>
            <person name="Cichocki N."/>
            <person name="Veneault-Fourrey C."/>
            <person name="LaButti K."/>
            <person name="Lindquist E.A."/>
            <person name="Lipzen A."/>
            <person name="Lundell T."/>
            <person name="Morin E."/>
            <person name="Murat C."/>
            <person name="Riley R."/>
            <person name="Ohm R."/>
            <person name="Sun H."/>
            <person name="Tunlid A."/>
            <person name="Henrissat B."/>
            <person name="Grigoriev I.V."/>
            <person name="Hibbett D.S."/>
            <person name="Martin F."/>
        </authorList>
    </citation>
    <scope>NUCLEOTIDE SEQUENCE [LARGE SCALE GENOMIC DNA]</scope>
    <source>
        <strain evidence="3 4">Koide BX008</strain>
    </source>
</reference>
<dbReference type="InParanoid" id="A0A0C2WEB4"/>
<dbReference type="PANTHER" id="PTHR47611">
    <property type="entry name" value="HAT DIMERISATION DOMAIN, C-TERMINAL"/>
    <property type="match status" value="1"/>
</dbReference>
<evidence type="ECO:0000256" key="1">
    <source>
        <dbReference type="SAM" id="MobiDB-lite"/>
    </source>
</evidence>
<proteinExistence type="predicted"/>
<organism evidence="3 4">
    <name type="scientific">Amanita muscaria (strain Koide BX008)</name>
    <dbReference type="NCBI Taxonomy" id="946122"/>
    <lineage>
        <taxon>Eukaryota</taxon>
        <taxon>Fungi</taxon>
        <taxon>Dikarya</taxon>
        <taxon>Basidiomycota</taxon>
        <taxon>Agaricomycotina</taxon>
        <taxon>Agaricomycetes</taxon>
        <taxon>Agaricomycetidae</taxon>
        <taxon>Agaricales</taxon>
        <taxon>Pluteineae</taxon>
        <taxon>Amanitaceae</taxon>
        <taxon>Amanita</taxon>
    </lineage>
</organism>
<sequence>WGGAKEQAEEQEKGNLGAKNWQDEARKILENMMEKYWKCQPAAIVKKRSDTSTPSTTAPTGSLHRDFHEHRKRLIHEDQTREVEGWQSELRRYLKVVENVNEDVDIVEWWQNHVDDYPTLARIAIDYLPSQASSVPCERLFSRCKETTVDRRSRLSNDKLEQLQILKSAWYPTI</sequence>
<dbReference type="AlphaFoldDB" id="A0A0C2WEB4"/>
<accession>A0A0C2WEB4</accession>
<dbReference type="Proteomes" id="UP000054549">
    <property type="component" value="Unassembled WGS sequence"/>
</dbReference>
<name>A0A0C2WEB4_AMAMK</name>
<feature type="region of interest" description="Disordered" evidence="1">
    <location>
        <begin position="47"/>
        <end position="67"/>
    </location>
</feature>
<feature type="non-terminal residue" evidence="3">
    <location>
        <position position="174"/>
    </location>
</feature>
<gene>
    <name evidence="3" type="ORF">M378DRAFT_52073</name>
</gene>
<dbReference type="SUPFAM" id="SSF53098">
    <property type="entry name" value="Ribonuclease H-like"/>
    <property type="match status" value="1"/>
</dbReference>
<dbReference type="InterPro" id="IPR008906">
    <property type="entry name" value="HATC_C_dom"/>
</dbReference>
<dbReference type="EMBL" id="KN818600">
    <property type="protein sequence ID" value="KIL54921.1"/>
    <property type="molecule type" value="Genomic_DNA"/>
</dbReference>
<evidence type="ECO:0000313" key="4">
    <source>
        <dbReference type="Proteomes" id="UP000054549"/>
    </source>
</evidence>